<organism evidence="6 7">
    <name type="scientific">Riccia sorocarpa</name>
    <dbReference type="NCBI Taxonomy" id="122646"/>
    <lineage>
        <taxon>Eukaryota</taxon>
        <taxon>Viridiplantae</taxon>
        <taxon>Streptophyta</taxon>
        <taxon>Embryophyta</taxon>
        <taxon>Marchantiophyta</taxon>
        <taxon>Marchantiopsida</taxon>
        <taxon>Marchantiidae</taxon>
        <taxon>Marchantiales</taxon>
        <taxon>Ricciaceae</taxon>
        <taxon>Riccia</taxon>
    </lineage>
</organism>
<dbReference type="FunFam" id="2.130.10.10:FF:000200">
    <property type="entry name" value="U3 small nucleolar RNA-associated protein 21"/>
    <property type="match status" value="1"/>
</dbReference>
<dbReference type="Pfam" id="PF25168">
    <property type="entry name" value="Beta-prop_WDR36-Utp21_2nd"/>
    <property type="match status" value="1"/>
</dbReference>
<keyword evidence="1 3" id="KW-0853">WD repeat</keyword>
<feature type="domain" description="WDR36/Utp21 C-terminal" evidence="4">
    <location>
        <begin position="695"/>
        <end position="920"/>
    </location>
</feature>
<dbReference type="InterPro" id="IPR019775">
    <property type="entry name" value="WD40_repeat_CS"/>
</dbReference>
<dbReference type="InterPro" id="IPR001680">
    <property type="entry name" value="WD40_rpt"/>
</dbReference>
<dbReference type="Gene3D" id="2.130.10.10">
    <property type="entry name" value="YVTN repeat-like/Quinoprotein amine dehydrogenase"/>
    <property type="match status" value="2"/>
</dbReference>
<dbReference type="InterPro" id="IPR059157">
    <property type="entry name" value="WDR36-Utp21_N"/>
</dbReference>
<dbReference type="Pfam" id="PF04192">
    <property type="entry name" value="Utp21"/>
    <property type="match status" value="1"/>
</dbReference>
<feature type="repeat" description="WD" evidence="3">
    <location>
        <begin position="222"/>
        <end position="264"/>
    </location>
</feature>
<feature type="repeat" description="WD" evidence="3">
    <location>
        <begin position="555"/>
        <end position="596"/>
    </location>
</feature>
<dbReference type="CDD" id="cd00200">
    <property type="entry name" value="WD40"/>
    <property type="match status" value="1"/>
</dbReference>
<dbReference type="Proteomes" id="UP001633002">
    <property type="component" value="Unassembled WGS sequence"/>
</dbReference>
<dbReference type="AlphaFoldDB" id="A0ABD3HQG8"/>
<dbReference type="InterPro" id="IPR015943">
    <property type="entry name" value="WD40/YVTN_repeat-like_dom_sf"/>
</dbReference>
<sequence length="924" mass="102345">MGIFEPFRALGYVTDGTPFSIQRRGLETYVTVSVGKSWQIYDCAKITLLFVGPQLERKIRALASYRDNTYVASGQSVVVFNRTRQVSTWNGHTGKVKLLLAFGKHILSVGTEGRLLVWSVLGEDPTVPAEPVAEIQLRESFTPTCIVHPETYLNKVLIGSEEGCLQLWNISTEKMIYEFKGWGSPIRSCVSSPALDVVAVGCADGKIHLHNLRYDETVVTFTHTTRGPVTALSFRTDGQPFLAAGGSSGVISIWDLQKRKLQAVIKDAHDGPVTSLHFFANEPVLLSGSIDNSLKMWIFDSSDGEARLLRFRNGHSAPPTSIRYYGNSQNLLSAGLDRSFRFFSTIQDQQSRELSQGNITKRAKKLKSKEEELKLPPVVGFAAAEIRERDWANVVTCHLDHNFAYSWRLQNFVIGEHVLKPSPNNATPVKSCAISACGNFAVLGTEGGYIERFNLQSGQSRGTYGDPSLEGSPAHSGAVTGLACDATNTLMLSVGHEGNIKVWDFKGKKLKSKIAIGSSPLKIAHHSGNGLFAVAAVDKSIRLYDVVAERLVRVFSGHSDRITDICFSEDGKLLISSSMDETVRVWDVVAAKPLDAMHVDAAVTALSLSPNMDMLATSHVNRNGIYLWSNKLIYSGSDFELHVSGNSVVHTPMPTLASHEKVAAVNGITTNSAVVPYQEGNGEVHRNEVVQATTQILPTLITLSMLPKTQWQNLVDLDVIRVRNKPTEPPKKPEKAPFFLPTLPSLSADPVFIPGNKAEGATDIRSKSMTHFLKRQRDGEYISQFTYVLHTCADSKEYSPFLALLKSLSPSALDAEFRMLQIIDDDDDDEEEEQDEIEPSKELVDIGLLLDFFAHEIKANREFEFLQALILLFLKVHGEIIIKKDVLREKVRNLYSLQSHAWRRLDSTFQRLRCTVAFLSNAQL</sequence>
<evidence type="ECO:0008006" key="8">
    <source>
        <dbReference type="Google" id="ProtNLM"/>
    </source>
</evidence>
<dbReference type="PANTHER" id="PTHR22840:SF12">
    <property type="entry name" value="WD REPEAT-CONTAINING PROTEIN 36"/>
    <property type="match status" value="1"/>
</dbReference>
<dbReference type="Pfam" id="PF25171">
    <property type="entry name" value="Beta-prop_WDR36-Utp21_1st"/>
    <property type="match status" value="1"/>
</dbReference>
<dbReference type="FunFam" id="2.130.10.10:FF:000109">
    <property type="entry name" value="WD repeat domain 36"/>
    <property type="match status" value="1"/>
</dbReference>
<comment type="caution">
    <text evidence="6">The sequence shown here is derived from an EMBL/GenBank/DDBJ whole genome shotgun (WGS) entry which is preliminary data.</text>
</comment>
<dbReference type="PROSITE" id="PS50082">
    <property type="entry name" value="WD_REPEATS_2"/>
    <property type="match status" value="4"/>
</dbReference>
<keyword evidence="7" id="KW-1185">Reference proteome</keyword>
<dbReference type="SUPFAM" id="SSF50978">
    <property type="entry name" value="WD40 repeat-like"/>
    <property type="match status" value="2"/>
</dbReference>
<name>A0ABD3HQG8_9MARC</name>
<protein>
    <recommendedName>
        <fullName evidence="8">WD repeat-containing protein 36</fullName>
    </recommendedName>
</protein>
<evidence type="ECO:0000256" key="2">
    <source>
        <dbReference type="ARBA" id="ARBA00022737"/>
    </source>
</evidence>
<dbReference type="EMBL" id="JBJQOH010000003">
    <property type="protein sequence ID" value="KAL3693643.1"/>
    <property type="molecule type" value="Genomic_DNA"/>
</dbReference>
<evidence type="ECO:0000313" key="7">
    <source>
        <dbReference type="Proteomes" id="UP001633002"/>
    </source>
</evidence>
<feature type="repeat" description="WD" evidence="3">
    <location>
        <begin position="266"/>
        <end position="297"/>
    </location>
</feature>
<evidence type="ECO:0000259" key="5">
    <source>
        <dbReference type="Pfam" id="PF25171"/>
    </source>
</evidence>
<evidence type="ECO:0000313" key="6">
    <source>
        <dbReference type="EMBL" id="KAL3693643.1"/>
    </source>
</evidence>
<accession>A0ABD3HQG8</accession>
<reference evidence="6 7" key="1">
    <citation type="submission" date="2024-09" db="EMBL/GenBank/DDBJ databases">
        <title>Chromosome-scale assembly of Riccia sorocarpa.</title>
        <authorList>
            <person name="Paukszto L."/>
        </authorList>
    </citation>
    <scope>NUCLEOTIDE SEQUENCE [LARGE SCALE GENOMIC DNA]</scope>
    <source>
        <strain evidence="6">LP-2024</strain>
        <tissue evidence="6">Aerial parts of the thallus</tissue>
    </source>
</reference>
<proteinExistence type="predicted"/>
<feature type="domain" description="WDR36/Utp21 N-terminal" evidence="5">
    <location>
        <begin position="30"/>
        <end position="300"/>
    </location>
</feature>
<dbReference type="PANTHER" id="PTHR22840">
    <property type="entry name" value="WD REPEAT-CONTAINING PROTEIN 36"/>
    <property type="match status" value="1"/>
</dbReference>
<keyword evidence="2" id="KW-0677">Repeat</keyword>
<evidence type="ECO:0000256" key="3">
    <source>
        <dbReference type="PROSITE-ProRule" id="PRU00221"/>
    </source>
</evidence>
<dbReference type="InterPro" id="IPR007319">
    <property type="entry name" value="WDR36/Utp21_C"/>
</dbReference>
<feature type="repeat" description="WD" evidence="3">
    <location>
        <begin position="472"/>
        <end position="513"/>
    </location>
</feature>
<dbReference type="InterPro" id="IPR036322">
    <property type="entry name" value="WD40_repeat_dom_sf"/>
</dbReference>
<dbReference type="PROSITE" id="PS50294">
    <property type="entry name" value="WD_REPEATS_REGION"/>
    <property type="match status" value="3"/>
</dbReference>
<evidence type="ECO:0000259" key="4">
    <source>
        <dbReference type="Pfam" id="PF04192"/>
    </source>
</evidence>
<dbReference type="PROSITE" id="PS00678">
    <property type="entry name" value="WD_REPEATS_1"/>
    <property type="match status" value="1"/>
</dbReference>
<gene>
    <name evidence="6" type="ORF">R1sor_007294</name>
</gene>
<dbReference type="SMART" id="SM00320">
    <property type="entry name" value="WD40"/>
    <property type="match status" value="10"/>
</dbReference>
<evidence type="ECO:0000256" key="1">
    <source>
        <dbReference type="ARBA" id="ARBA00022574"/>
    </source>
</evidence>